<keyword evidence="3" id="KW-1185">Reference proteome</keyword>
<evidence type="ECO:0000313" key="4">
    <source>
        <dbReference type="Proteomes" id="UP000254040"/>
    </source>
</evidence>
<dbReference type="Proteomes" id="UP000054985">
    <property type="component" value="Unassembled WGS sequence"/>
</dbReference>
<proteinExistence type="predicted"/>
<accession>A0A378JYF2</accession>
<dbReference type="AlphaFoldDB" id="A0A378JYF2"/>
<dbReference type="RefSeq" id="WP_028384831.1">
    <property type="nucleotide sequence ID" value="NZ_CAAAJG010000017.1"/>
</dbReference>
<organism evidence="2 4">
    <name type="scientific">Legionella moravica</name>
    <dbReference type="NCBI Taxonomy" id="39962"/>
    <lineage>
        <taxon>Bacteria</taxon>
        <taxon>Pseudomonadati</taxon>
        <taxon>Pseudomonadota</taxon>
        <taxon>Gammaproteobacteria</taxon>
        <taxon>Legionellales</taxon>
        <taxon>Legionellaceae</taxon>
        <taxon>Legionella</taxon>
    </lineage>
</organism>
<protein>
    <submittedName>
        <fullName evidence="2">Uncharacterized protein</fullName>
    </submittedName>
</protein>
<evidence type="ECO:0000313" key="3">
    <source>
        <dbReference type="Proteomes" id="UP000054985"/>
    </source>
</evidence>
<evidence type="ECO:0000313" key="2">
    <source>
        <dbReference type="EMBL" id="STX63584.1"/>
    </source>
</evidence>
<dbReference type="EMBL" id="LNYN01000042">
    <property type="protein sequence ID" value="KTD31007.1"/>
    <property type="molecule type" value="Genomic_DNA"/>
</dbReference>
<name>A0A378JYF2_9GAMM</name>
<dbReference type="Proteomes" id="UP000254040">
    <property type="component" value="Unassembled WGS sequence"/>
</dbReference>
<dbReference type="OrthoDB" id="9945967at2"/>
<dbReference type="STRING" id="39962.Lmor_3114"/>
<evidence type="ECO:0000313" key="1">
    <source>
        <dbReference type="EMBL" id="KTD31007.1"/>
    </source>
</evidence>
<gene>
    <name evidence="1" type="ORF">Lmor_3114</name>
    <name evidence="2" type="ORF">NCTC12239_02532</name>
</gene>
<reference evidence="2 4" key="2">
    <citation type="submission" date="2018-06" db="EMBL/GenBank/DDBJ databases">
        <authorList>
            <consortium name="Pathogen Informatics"/>
            <person name="Doyle S."/>
        </authorList>
    </citation>
    <scope>NUCLEOTIDE SEQUENCE [LARGE SCALE GENOMIC DNA]</scope>
    <source>
        <strain evidence="2 4">NCTC12239</strain>
    </source>
</reference>
<dbReference type="EMBL" id="UGOG01000001">
    <property type="protein sequence ID" value="STX63584.1"/>
    <property type="molecule type" value="Genomic_DNA"/>
</dbReference>
<reference evidence="1 3" key="1">
    <citation type="submission" date="2015-11" db="EMBL/GenBank/DDBJ databases">
        <title>Genomic analysis of 38 Legionella species identifies large and diverse effector repertoires.</title>
        <authorList>
            <person name="Burstein D."/>
            <person name="Amaro F."/>
            <person name="Zusman T."/>
            <person name="Lifshitz Z."/>
            <person name="Cohen O."/>
            <person name="Gilbert J.A."/>
            <person name="Pupko T."/>
            <person name="Shuman H.A."/>
            <person name="Segal G."/>
        </authorList>
    </citation>
    <scope>NUCLEOTIDE SEQUENCE [LARGE SCALE GENOMIC DNA]</scope>
    <source>
        <strain evidence="1 3">ATCC 43877</strain>
    </source>
</reference>
<sequence length="261" mass="29395">MKNLITENYVIWLNRYKNANAQNSKGKLASELIIRIKNADTLDHLISLFSDFPIPAPDESGHVHGPVNFHEQIAGWKKHLESIQSALPASRSLLEKMLTELKRHSTQSNVAELNTEMDARETMHASDSTQKSASLIRYLLELINLPKAALHIRMFSLLEKTRHPDFSRLVAFLADLDEAPYPTNPRKGEFAAVLPRSGDHQCCLHMLNNLVALKNSSDPLCDLGNGLLQHSLIIDEDLSFEEISLDVEIPSQPDQGWCRLM</sequence>